<dbReference type="InterPro" id="IPR051531">
    <property type="entry name" value="N-acetyltransferase"/>
</dbReference>
<sequence>MCNEWQHKWAEDGIGYFVVSRKDEKGADTCNVIGFCGVRKSVEQGKDVLNVYYRFSPESQGKDFAKEATTADIEWGREKCPDLPVVAIIDPANTASIRLAEKLGFTLDAGSGVPGDYDVYRL</sequence>
<dbReference type="SUPFAM" id="SSF55729">
    <property type="entry name" value="Acyl-CoA N-acyltransferases (Nat)"/>
    <property type="match status" value="1"/>
</dbReference>
<evidence type="ECO:0000259" key="1">
    <source>
        <dbReference type="Pfam" id="PF13302"/>
    </source>
</evidence>
<evidence type="ECO:0000313" key="3">
    <source>
        <dbReference type="Proteomes" id="UP000019226"/>
    </source>
</evidence>
<organism evidence="2 3">
    <name type="scientific">Corynebacterium casei LMG S-19264</name>
    <dbReference type="NCBI Taxonomy" id="1285583"/>
    <lineage>
        <taxon>Bacteria</taxon>
        <taxon>Bacillati</taxon>
        <taxon>Actinomycetota</taxon>
        <taxon>Actinomycetes</taxon>
        <taxon>Mycobacteriales</taxon>
        <taxon>Corynebacteriaceae</taxon>
        <taxon>Corynebacterium</taxon>
    </lineage>
</organism>
<dbReference type="InterPro" id="IPR000182">
    <property type="entry name" value="GNAT_dom"/>
</dbReference>
<dbReference type="Proteomes" id="UP000019226">
    <property type="component" value="Chromosome"/>
</dbReference>
<dbReference type="Pfam" id="PF13302">
    <property type="entry name" value="Acetyltransf_3"/>
    <property type="match status" value="1"/>
</dbReference>
<name>A0ABM5PNU4_9CORY</name>
<evidence type="ECO:0000313" key="2">
    <source>
        <dbReference type="EMBL" id="AHI19613.1"/>
    </source>
</evidence>
<dbReference type="PANTHER" id="PTHR43792">
    <property type="entry name" value="GNAT FAMILY, PUTATIVE (AFU_ORTHOLOGUE AFUA_3G00765)-RELATED-RELATED"/>
    <property type="match status" value="1"/>
</dbReference>
<feature type="domain" description="N-acetyltransferase" evidence="1">
    <location>
        <begin position="5"/>
        <end position="106"/>
    </location>
</feature>
<reference evidence="3" key="1">
    <citation type="submission" date="2013-02" db="EMBL/GenBank/DDBJ databases">
        <title>The complete genome sequence of Corynebacterium casei LMG S-19264 (=DSM 44701).</title>
        <authorList>
            <person name="Ruckert C."/>
            <person name="Albersmeier A."/>
            <person name="Kalinowski J."/>
        </authorList>
    </citation>
    <scope>NUCLEOTIDE SEQUENCE [LARGE SCALE GENOMIC DNA]</scope>
    <source>
        <strain evidence="3">LMG S-19264</strain>
    </source>
</reference>
<gene>
    <name evidence="2" type="ORF">CCASEI_05185</name>
</gene>
<dbReference type="InterPro" id="IPR016181">
    <property type="entry name" value="Acyl_CoA_acyltransferase"/>
</dbReference>
<dbReference type="GeneID" id="82877189"/>
<dbReference type="PANTHER" id="PTHR43792:SF1">
    <property type="entry name" value="N-ACETYLTRANSFERASE DOMAIN-CONTAINING PROTEIN"/>
    <property type="match status" value="1"/>
</dbReference>
<proteinExistence type="predicted"/>
<dbReference type="Gene3D" id="3.40.630.30">
    <property type="match status" value="1"/>
</dbReference>
<protein>
    <recommendedName>
        <fullName evidence="1">N-acetyltransferase domain-containing protein</fullName>
    </recommendedName>
</protein>
<accession>A0ABM5PNU4</accession>
<keyword evidence="3" id="KW-1185">Reference proteome</keyword>
<dbReference type="EMBL" id="CP004350">
    <property type="protein sequence ID" value="AHI19613.1"/>
    <property type="molecule type" value="Genomic_DNA"/>
</dbReference>
<dbReference type="RefSeq" id="WP_225868445.1">
    <property type="nucleotide sequence ID" value="NZ_CP004350.1"/>
</dbReference>